<reference evidence="5" key="1">
    <citation type="journal article" date="2021" name="Nat. Commun.">
        <title>Genetic determinants of endophytism in the Arabidopsis root mycobiome.</title>
        <authorList>
            <person name="Mesny F."/>
            <person name="Miyauchi S."/>
            <person name="Thiergart T."/>
            <person name="Pickel B."/>
            <person name="Atanasova L."/>
            <person name="Karlsson M."/>
            <person name="Huettel B."/>
            <person name="Barry K.W."/>
            <person name="Haridas S."/>
            <person name="Chen C."/>
            <person name="Bauer D."/>
            <person name="Andreopoulos W."/>
            <person name="Pangilinan J."/>
            <person name="LaButti K."/>
            <person name="Riley R."/>
            <person name="Lipzen A."/>
            <person name="Clum A."/>
            <person name="Drula E."/>
            <person name="Henrissat B."/>
            <person name="Kohler A."/>
            <person name="Grigoriev I.V."/>
            <person name="Martin F.M."/>
            <person name="Hacquard S."/>
        </authorList>
    </citation>
    <scope>NUCLEOTIDE SEQUENCE</scope>
    <source>
        <strain evidence="5">MPI-CAGE-CH-0243</strain>
    </source>
</reference>
<dbReference type="OrthoDB" id="436496at2759"/>
<dbReference type="AlphaFoldDB" id="A0A9P9CYA5"/>
<dbReference type="PANTHER" id="PTHR46505">
    <property type="entry name" value="OXIDOREDUCTASE NAD-BINDING DOMAIN-CONTAINING PROTEIN 1"/>
    <property type="match status" value="1"/>
</dbReference>
<feature type="compositionally biased region" description="Basic and acidic residues" evidence="3">
    <location>
        <begin position="11"/>
        <end position="24"/>
    </location>
</feature>
<dbReference type="InterPro" id="IPR039261">
    <property type="entry name" value="FNR_nucleotide-bd"/>
</dbReference>
<evidence type="ECO:0000313" key="5">
    <source>
        <dbReference type="EMBL" id="KAH7109061.1"/>
    </source>
</evidence>
<feature type="domain" description="FAD-binding FR-type" evidence="4">
    <location>
        <begin position="24"/>
        <end position="142"/>
    </location>
</feature>
<evidence type="ECO:0000256" key="1">
    <source>
        <dbReference type="ARBA" id="ARBA00023002"/>
    </source>
</evidence>
<sequence length="315" mass="35079">MTQASSSKANLSHEERTATEPRASDLHPVILKEITKVNERIQTYRFVTKNKKGIKFLAGQWLDVYVPGIEKAGGFTITSAPQHAVNYIGETHETYLELAIQKSPDNPPAAWLWQPPERIIGTEIYVRVGGSFVWPPNNLRLDSIDHVVLIAGGVGINPLIAILSHLRQHGNPPSEVSLFYSTKLPSADPESSEVLFLPRILDAYETSASTEAEGLKGQLELFFTGSWENAPVSPNNGLLRSLQSRDKAKYKRAIIEAQIGRIDEAALKRALGDHHQRQSSVFYVCGPPEMTDSIVEYLGKQDNVSPDRVLCEKWW</sequence>
<dbReference type="PANTHER" id="PTHR46505:SF1">
    <property type="entry name" value="OXIDOREDUCTASE NAD-BINDING DOMAIN-CONTAINING PROTEIN 1"/>
    <property type="match status" value="1"/>
</dbReference>
<dbReference type="InterPro" id="IPR052128">
    <property type="entry name" value="Oxidoreductase_NAD-binding"/>
</dbReference>
<dbReference type="SUPFAM" id="SSF63380">
    <property type="entry name" value="Riboflavin synthase domain-like"/>
    <property type="match status" value="1"/>
</dbReference>
<feature type="compositionally biased region" description="Polar residues" evidence="3">
    <location>
        <begin position="1"/>
        <end position="10"/>
    </location>
</feature>
<gene>
    <name evidence="5" type="ORF">B0J11DRAFT_586667</name>
</gene>
<dbReference type="GO" id="GO:0016491">
    <property type="term" value="F:oxidoreductase activity"/>
    <property type="evidence" value="ECO:0007669"/>
    <property type="project" value="UniProtKB-KW"/>
</dbReference>
<organism evidence="5 6">
    <name type="scientific">Dendryphion nanum</name>
    <dbReference type="NCBI Taxonomy" id="256645"/>
    <lineage>
        <taxon>Eukaryota</taxon>
        <taxon>Fungi</taxon>
        <taxon>Dikarya</taxon>
        <taxon>Ascomycota</taxon>
        <taxon>Pezizomycotina</taxon>
        <taxon>Dothideomycetes</taxon>
        <taxon>Pleosporomycetidae</taxon>
        <taxon>Pleosporales</taxon>
        <taxon>Torulaceae</taxon>
        <taxon>Dendryphion</taxon>
    </lineage>
</organism>
<evidence type="ECO:0000313" key="6">
    <source>
        <dbReference type="Proteomes" id="UP000700596"/>
    </source>
</evidence>
<comment type="caution">
    <text evidence="5">The sequence shown here is derived from an EMBL/GenBank/DDBJ whole genome shotgun (WGS) entry which is preliminary data.</text>
</comment>
<dbReference type="Gene3D" id="2.40.30.10">
    <property type="entry name" value="Translation factors"/>
    <property type="match status" value="1"/>
</dbReference>
<dbReference type="InterPro" id="IPR017938">
    <property type="entry name" value="Riboflavin_synthase-like_b-brl"/>
</dbReference>
<dbReference type="CDD" id="cd00322">
    <property type="entry name" value="FNR_like"/>
    <property type="match status" value="1"/>
</dbReference>
<evidence type="ECO:0000256" key="2">
    <source>
        <dbReference type="ARBA" id="ARBA00023027"/>
    </source>
</evidence>
<dbReference type="PROSITE" id="PS51384">
    <property type="entry name" value="FAD_FR"/>
    <property type="match status" value="1"/>
</dbReference>
<keyword evidence="2" id="KW-0520">NAD</keyword>
<keyword evidence="6" id="KW-1185">Reference proteome</keyword>
<proteinExistence type="predicted"/>
<name>A0A9P9CYA5_9PLEO</name>
<keyword evidence="1" id="KW-0560">Oxidoreductase</keyword>
<dbReference type="SUPFAM" id="SSF52343">
    <property type="entry name" value="Ferredoxin reductase-like, C-terminal NADP-linked domain"/>
    <property type="match status" value="1"/>
</dbReference>
<dbReference type="EMBL" id="JAGMWT010000034">
    <property type="protein sequence ID" value="KAH7109061.1"/>
    <property type="molecule type" value="Genomic_DNA"/>
</dbReference>
<dbReference type="InterPro" id="IPR017927">
    <property type="entry name" value="FAD-bd_FR_type"/>
</dbReference>
<dbReference type="GO" id="GO:0005739">
    <property type="term" value="C:mitochondrion"/>
    <property type="evidence" value="ECO:0007669"/>
    <property type="project" value="TreeGrafter"/>
</dbReference>
<dbReference type="Proteomes" id="UP000700596">
    <property type="component" value="Unassembled WGS sequence"/>
</dbReference>
<protein>
    <recommendedName>
        <fullName evidence="4">FAD-binding FR-type domain-containing protein</fullName>
    </recommendedName>
</protein>
<evidence type="ECO:0000259" key="4">
    <source>
        <dbReference type="PROSITE" id="PS51384"/>
    </source>
</evidence>
<evidence type="ECO:0000256" key="3">
    <source>
        <dbReference type="SAM" id="MobiDB-lite"/>
    </source>
</evidence>
<accession>A0A9P9CYA5</accession>
<dbReference type="Gene3D" id="3.40.50.80">
    <property type="entry name" value="Nucleotide-binding domain of ferredoxin-NADP reductase (FNR) module"/>
    <property type="match status" value="1"/>
</dbReference>
<feature type="region of interest" description="Disordered" evidence="3">
    <location>
        <begin position="1"/>
        <end position="24"/>
    </location>
</feature>